<proteinExistence type="predicted"/>
<sequence length="62" mass="7049">MVDFFCLVVLSLINRILRGNAGKDFPRLRIIVGRVSSCIGWLWLVVFLLSMAFVVLIGFPEH</sequence>
<dbReference type="KEGG" id="rso:RSp0154"/>
<feature type="transmembrane region" description="Helical" evidence="1">
    <location>
        <begin position="42"/>
        <end position="59"/>
    </location>
</feature>
<protein>
    <submittedName>
        <fullName evidence="2">Transmembrane protein</fullName>
    </submittedName>
</protein>
<dbReference type="EMBL" id="AL646053">
    <property type="protein sequence ID" value="CAD17305.1"/>
    <property type="molecule type" value="Genomic_DNA"/>
</dbReference>
<evidence type="ECO:0000313" key="3">
    <source>
        <dbReference type="Proteomes" id="UP000001436"/>
    </source>
</evidence>
<dbReference type="AlphaFoldDB" id="Q8XTF7"/>
<dbReference type="HOGENOM" id="CLU_2901023_0_0_4"/>
<gene>
    <name evidence="2" type="ordered locus">RSp0154</name>
</gene>
<geneLocation type="plasmid" evidence="3">
    <name>megaplasmid Rsp</name>
</geneLocation>
<accession>Q8XTF7</accession>
<organism evidence="2 3">
    <name type="scientific">Ralstonia nicotianae (strain ATCC BAA-1114 / GMI1000)</name>
    <name type="common">Ralstonia solanacearum</name>
    <dbReference type="NCBI Taxonomy" id="267608"/>
    <lineage>
        <taxon>Bacteria</taxon>
        <taxon>Pseudomonadati</taxon>
        <taxon>Pseudomonadota</taxon>
        <taxon>Betaproteobacteria</taxon>
        <taxon>Burkholderiales</taxon>
        <taxon>Burkholderiaceae</taxon>
        <taxon>Ralstonia</taxon>
        <taxon>Ralstonia solanacearum species complex</taxon>
    </lineage>
</organism>
<reference evidence="2 3" key="1">
    <citation type="journal article" date="2002" name="Nature">
        <title>Genome sequence of the plant pathogen Ralstonia solanacearum.</title>
        <authorList>
            <person name="Salanoubat M."/>
            <person name="Genin S."/>
            <person name="Artiguenave F."/>
            <person name="Gouzy J."/>
            <person name="Mangenot S."/>
            <person name="Arlat M."/>
            <person name="Billault A."/>
            <person name="Brottier P."/>
            <person name="Camus J.C."/>
            <person name="Cattolico L."/>
            <person name="Chandler M."/>
            <person name="Choisne N."/>
            <person name="Claudel-Renard C."/>
            <person name="Cunnac S."/>
            <person name="Demange N."/>
            <person name="Gaspin C."/>
            <person name="Lavie M."/>
            <person name="Moisan A."/>
            <person name="Robert C."/>
            <person name="Saurin W."/>
            <person name="Schiex T."/>
            <person name="Siguier P."/>
            <person name="Thebault P."/>
            <person name="Whalen M."/>
            <person name="Wincker P."/>
            <person name="Levy M."/>
            <person name="Weissenbach J."/>
            <person name="Boucher C.A."/>
        </authorList>
    </citation>
    <scope>NUCLEOTIDE SEQUENCE [LARGE SCALE GENOMIC DNA]</scope>
    <source>
        <strain evidence="3">ATCC BAA-1114 / GMI1000</strain>
    </source>
</reference>
<dbReference type="STRING" id="267608.RSp0154"/>
<keyword evidence="1" id="KW-0472">Membrane</keyword>
<dbReference type="EnsemblBacteria" id="CAD17305">
    <property type="protein sequence ID" value="CAD17305"/>
    <property type="gene ID" value="RSp0154"/>
</dbReference>
<dbReference type="Proteomes" id="UP000001436">
    <property type="component" value="Plasmid pGMI1000MP"/>
</dbReference>
<keyword evidence="3" id="KW-1185">Reference proteome</keyword>
<name>Q8XTF7_RALN1</name>
<keyword evidence="1" id="KW-1133">Transmembrane helix</keyword>
<evidence type="ECO:0000256" key="1">
    <source>
        <dbReference type="SAM" id="Phobius"/>
    </source>
</evidence>
<keyword evidence="1 2" id="KW-0812">Transmembrane</keyword>
<evidence type="ECO:0000313" key="2">
    <source>
        <dbReference type="EMBL" id="CAD17305.1"/>
    </source>
</evidence>